<feature type="compositionally biased region" description="Basic residues" evidence="1">
    <location>
        <begin position="60"/>
        <end position="70"/>
    </location>
</feature>
<comment type="caution">
    <text evidence="2">The sequence shown here is derived from an EMBL/GenBank/DDBJ whole genome shotgun (WGS) entry which is preliminary data.</text>
</comment>
<dbReference type="InterPro" id="IPR028322">
    <property type="entry name" value="PNRC-like_rgn"/>
</dbReference>
<accession>A0A9W9H5F6</accession>
<dbReference type="GO" id="GO:0016071">
    <property type="term" value="P:mRNA metabolic process"/>
    <property type="evidence" value="ECO:0007669"/>
    <property type="project" value="UniProtKB-ARBA"/>
</dbReference>
<dbReference type="Pfam" id="PF15365">
    <property type="entry name" value="PNRC"/>
    <property type="match status" value="1"/>
</dbReference>
<keyword evidence="3" id="KW-1185">Reference proteome</keyword>
<feature type="compositionally biased region" description="Polar residues" evidence="1">
    <location>
        <begin position="23"/>
        <end position="38"/>
    </location>
</feature>
<dbReference type="OrthoDB" id="2142961at2759"/>
<name>A0A9W9H5F6_9EURO</name>
<protein>
    <submittedName>
        <fullName evidence="2">Uncharacterized protein</fullName>
    </submittedName>
</protein>
<reference evidence="2" key="1">
    <citation type="submission" date="2022-12" db="EMBL/GenBank/DDBJ databases">
        <authorList>
            <person name="Petersen C."/>
        </authorList>
    </citation>
    <scope>NUCLEOTIDE SEQUENCE</scope>
    <source>
        <strain evidence="2">IBT 21472</strain>
    </source>
</reference>
<feature type="compositionally biased region" description="Basic and acidic residues" evidence="1">
    <location>
        <begin position="271"/>
        <end position="283"/>
    </location>
</feature>
<feature type="compositionally biased region" description="Polar residues" evidence="1">
    <location>
        <begin position="358"/>
        <end position="371"/>
    </location>
</feature>
<sequence length="472" mass="50625">MSTQSPQPLTPRGPRNNRRSQKKNTTPQVPKTAMLSTPPSSPPRHMSPAGVATDSSNNVHSKKKPQRSGKKPNQGAGNRASPAPNGHRHTSSQPSNGTPMKDNAAYAGPTFHASPAPSALPIPSFFSKSFPESDLAPTLETDSEDAETEQDLDVTPSKPRARPPPTQPPRATANGTEPSPLDFLFKAAVQARNSNAMHSPEPAARMRSPQTDSKVLCPKPHTAPGDVFAFEMGSPHQARPPIDPGFAPSYQDRMDALRSSSSPAQPFNAMDAERRAKNEELKHMLLNPRPQKPPGSISPPVPNQNGPYAPRPNINSHVPHYATPTRTHSGPSVPLSHGFQGRQQPVLNGAGRPPVSYSYANFEQYRNSGSPLSREVPPNANPSTQSSPSPYGYHMPNGHVPMQQPNFASPQPQYGTASFDMPTKSPSPCRTMDANTNQMADTLKRMLKISAAPSPSSASGIPQAGYHRSFAA</sequence>
<proteinExistence type="predicted"/>
<feature type="compositionally biased region" description="Pro residues" evidence="1">
    <location>
        <begin position="290"/>
        <end position="302"/>
    </location>
</feature>
<organism evidence="2 3">
    <name type="scientific">Penicillium atrosanguineum</name>
    <dbReference type="NCBI Taxonomy" id="1132637"/>
    <lineage>
        <taxon>Eukaryota</taxon>
        <taxon>Fungi</taxon>
        <taxon>Dikarya</taxon>
        <taxon>Ascomycota</taxon>
        <taxon>Pezizomycotina</taxon>
        <taxon>Eurotiomycetes</taxon>
        <taxon>Eurotiomycetidae</taxon>
        <taxon>Eurotiales</taxon>
        <taxon>Aspergillaceae</taxon>
        <taxon>Penicillium</taxon>
    </lineage>
</organism>
<gene>
    <name evidence="2" type="ORF">N7476_009413</name>
</gene>
<dbReference type="EMBL" id="JAPZBO010000009">
    <property type="protein sequence ID" value="KAJ5302614.1"/>
    <property type="molecule type" value="Genomic_DNA"/>
</dbReference>
<feature type="region of interest" description="Disordered" evidence="1">
    <location>
        <begin position="1"/>
        <end position="434"/>
    </location>
</feature>
<feature type="compositionally biased region" description="Acidic residues" evidence="1">
    <location>
        <begin position="141"/>
        <end position="152"/>
    </location>
</feature>
<feature type="compositionally biased region" description="Polar residues" evidence="1">
    <location>
        <begin position="424"/>
        <end position="434"/>
    </location>
</feature>
<feature type="compositionally biased region" description="Low complexity" evidence="1">
    <location>
        <begin position="113"/>
        <end position="127"/>
    </location>
</feature>
<feature type="compositionally biased region" description="Polar residues" evidence="1">
    <location>
        <begin position="403"/>
        <end position="416"/>
    </location>
</feature>
<evidence type="ECO:0000256" key="1">
    <source>
        <dbReference type="SAM" id="MobiDB-lite"/>
    </source>
</evidence>
<evidence type="ECO:0000313" key="3">
    <source>
        <dbReference type="Proteomes" id="UP001147746"/>
    </source>
</evidence>
<reference evidence="2" key="2">
    <citation type="journal article" date="2023" name="IMA Fungus">
        <title>Comparative genomic study of the Penicillium genus elucidates a diverse pangenome and 15 lateral gene transfer events.</title>
        <authorList>
            <person name="Petersen C."/>
            <person name="Sorensen T."/>
            <person name="Nielsen M.R."/>
            <person name="Sondergaard T.E."/>
            <person name="Sorensen J.L."/>
            <person name="Fitzpatrick D.A."/>
            <person name="Frisvad J.C."/>
            <person name="Nielsen K.L."/>
        </authorList>
    </citation>
    <scope>NUCLEOTIDE SEQUENCE</scope>
    <source>
        <strain evidence="2">IBT 21472</strain>
    </source>
</reference>
<dbReference type="AlphaFoldDB" id="A0A9W9H5F6"/>
<evidence type="ECO:0000313" key="2">
    <source>
        <dbReference type="EMBL" id="KAJ5302614.1"/>
    </source>
</evidence>
<dbReference type="Proteomes" id="UP001147746">
    <property type="component" value="Unassembled WGS sequence"/>
</dbReference>
<feature type="region of interest" description="Disordered" evidence="1">
    <location>
        <begin position="451"/>
        <end position="472"/>
    </location>
</feature>